<keyword evidence="2" id="KW-1185">Reference proteome</keyword>
<dbReference type="AlphaFoldDB" id="A0A0D3GJ16"/>
<dbReference type="EnsemblPlants" id="OBART06G22180.1">
    <property type="protein sequence ID" value="OBART06G22180.1"/>
    <property type="gene ID" value="OBART06G22180"/>
</dbReference>
<dbReference type="Gramene" id="OBART06G22180.1">
    <property type="protein sequence ID" value="OBART06G22180.1"/>
    <property type="gene ID" value="OBART06G22180"/>
</dbReference>
<evidence type="ECO:0000313" key="1">
    <source>
        <dbReference type="EnsemblPlants" id="OBART06G22180.1"/>
    </source>
</evidence>
<dbReference type="HOGENOM" id="CLU_2065253_0_0_1"/>
<proteinExistence type="predicted"/>
<accession>A0A0D3GJ16</accession>
<name>A0A0D3GJ16_9ORYZ</name>
<dbReference type="Proteomes" id="UP000026960">
    <property type="component" value="Chromosome 6"/>
</dbReference>
<organism evidence="1">
    <name type="scientific">Oryza barthii</name>
    <dbReference type="NCBI Taxonomy" id="65489"/>
    <lineage>
        <taxon>Eukaryota</taxon>
        <taxon>Viridiplantae</taxon>
        <taxon>Streptophyta</taxon>
        <taxon>Embryophyta</taxon>
        <taxon>Tracheophyta</taxon>
        <taxon>Spermatophyta</taxon>
        <taxon>Magnoliopsida</taxon>
        <taxon>Liliopsida</taxon>
        <taxon>Poales</taxon>
        <taxon>Poaceae</taxon>
        <taxon>BOP clade</taxon>
        <taxon>Oryzoideae</taxon>
        <taxon>Oryzeae</taxon>
        <taxon>Oryzinae</taxon>
        <taxon>Oryza</taxon>
    </lineage>
</organism>
<reference evidence="1" key="2">
    <citation type="submission" date="2015-03" db="UniProtKB">
        <authorList>
            <consortium name="EnsemblPlants"/>
        </authorList>
    </citation>
    <scope>IDENTIFICATION</scope>
</reference>
<evidence type="ECO:0000313" key="2">
    <source>
        <dbReference type="Proteomes" id="UP000026960"/>
    </source>
</evidence>
<dbReference type="PaxDb" id="65489-OBART06G22180.1"/>
<reference evidence="1" key="1">
    <citation type="journal article" date="2009" name="Rice">
        <title>De Novo Next Generation Sequencing of Plant Genomes.</title>
        <authorList>
            <person name="Rounsley S."/>
            <person name="Marri P.R."/>
            <person name="Yu Y."/>
            <person name="He R."/>
            <person name="Sisneros N."/>
            <person name="Goicoechea J.L."/>
            <person name="Lee S.J."/>
            <person name="Angelova A."/>
            <person name="Kudrna D."/>
            <person name="Luo M."/>
            <person name="Affourtit J."/>
            <person name="Desany B."/>
            <person name="Knight J."/>
            <person name="Niazi F."/>
            <person name="Egholm M."/>
            <person name="Wing R.A."/>
        </authorList>
    </citation>
    <scope>NUCLEOTIDE SEQUENCE [LARGE SCALE GENOMIC DNA]</scope>
    <source>
        <strain evidence="1">cv. IRGC 105608</strain>
    </source>
</reference>
<protein>
    <submittedName>
        <fullName evidence="1">Uncharacterized protein</fullName>
    </submittedName>
</protein>
<sequence>MDQTKKPPMKDGLLGLGPSPQTFGFTAPLMHSAKTRTGGRPGHVAGSPVCRSNRWVTVFDMIYSMNIDLSKVCKEQIKTDNRRSYASNSNISLMQLLLSLNSPLSTNRSKVISNQGEKREANRSRIAGYGPNCKNGLFLQARW</sequence>